<dbReference type="OrthoDB" id="2644100at2"/>
<reference evidence="2" key="1">
    <citation type="submission" date="2016-07" db="EMBL/GenBank/DDBJ databases">
        <authorList>
            <person name="Florea S."/>
            <person name="Webb J.S."/>
            <person name="Jaromczyk J."/>
            <person name="Schardl C.L."/>
        </authorList>
    </citation>
    <scope>NUCLEOTIDE SEQUENCE [LARGE SCALE GENOMIC DNA]</scope>
    <source>
        <strain evidence="2">CY1</strain>
    </source>
</reference>
<protein>
    <submittedName>
        <fullName evidence="1">Uncharacterized protein</fullName>
    </submittedName>
</protein>
<organism evidence="1 2">
    <name type="scientific">Paenibacillus ferrarius</name>
    <dbReference type="NCBI Taxonomy" id="1469647"/>
    <lineage>
        <taxon>Bacteria</taxon>
        <taxon>Bacillati</taxon>
        <taxon>Bacillota</taxon>
        <taxon>Bacilli</taxon>
        <taxon>Bacillales</taxon>
        <taxon>Paenibacillaceae</taxon>
        <taxon>Paenibacillus</taxon>
    </lineage>
</organism>
<dbReference type="STRING" id="1469647.BC351_32565"/>
<dbReference type="Pfam" id="PF26325">
    <property type="entry name" value="YhjD"/>
    <property type="match status" value="1"/>
</dbReference>
<dbReference type="Proteomes" id="UP000190626">
    <property type="component" value="Unassembled WGS sequence"/>
</dbReference>
<evidence type="ECO:0000313" key="2">
    <source>
        <dbReference type="Proteomes" id="UP000190626"/>
    </source>
</evidence>
<accession>A0A1V4HEP5</accession>
<dbReference type="InterPro" id="IPR058600">
    <property type="entry name" value="YhjD-like"/>
</dbReference>
<evidence type="ECO:0000313" key="1">
    <source>
        <dbReference type="EMBL" id="OPH52993.1"/>
    </source>
</evidence>
<dbReference type="AlphaFoldDB" id="A0A1V4HEP5"/>
<proteinExistence type="predicted"/>
<gene>
    <name evidence="1" type="ORF">BC351_32565</name>
</gene>
<keyword evidence="2" id="KW-1185">Reference proteome</keyword>
<dbReference type="EMBL" id="MBTG01000025">
    <property type="protein sequence ID" value="OPH52993.1"/>
    <property type="molecule type" value="Genomic_DNA"/>
</dbReference>
<dbReference type="RefSeq" id="WP_079416183.1">
    <property type="nucleotide sequence ID" value="NZ_MBTG01000025.1"/>
</dbReference>
<comment type="caution">
    <text evidence="1">The sequence shown here is derived from an EMBL/GenBank/DDBJ whole genome shotgun (WGS) entry which is preliminary data.</text>
</comment>
<sequence length="167" mass="19380">MSKKLEKNGLWESSRMMLPQHREALQNQRNHKPAPANRPTAEDIGVIRDYVLLPLMHGMIKRKAGEIEKSSETLRTLYARVAYALAAQILADLSETKTKMMQRGIQLFEENKDDRAIHYRYLCRGYEDTLMIAKDYMRAEISVRTARYIEQLLAVVNNARKADEQKV</sequence>
<name>A0A1V4HEP5_9BACL</name>